<evidence type="ECO:0000313" key="9">
    <source>
        <dbReference type="EMBL" id="ERT09645.1"/>
    </source>
</evidence>
<name>U7QR94_9CYAN</name>
<sequence length="67" mass="6823">MILCNLFAIAIGFYAIPQKNRGKGPDLPVQLPGLFAGFGVPELLATASFGHLLGAGMILGLGNAGVL</sequence>
<dbReference type="PROSITE" id="PS01026">
    <property type="entry name" value="PHOTOSYSTEM_I_PSAGK"/>
    <property type="match status" value="1"/>
</dbReference>
<evidence type="ECO:0000256" key="2">
    <source>
        <dbReference type="ARBA" id="ARBA00006458"/>
    </source>
</evidence>
<evidence type="ECO:0000256" key="8">
    <source>
        <dbReference type="ARBA" id="ARBA00023136"/>
    </source>
</evidence>
<protein>
    <submittedName>
        <fullName evidence="9">Photosystem I reaction center subunit PsaK</fullName>
    </submittedName>
</protein>
<keyword evidence="4" id="KW-0812">Transmembrane</keyword>
<evidence type="ECO:0000313" key="10">
    <source>
        <dbReference type="Proteomes" id="UP000017127"/>
    </source>
</evidence>
<dbReference type="EMBL" id="AUZM01000002">
    <property type="protein sequence ID" value="ERT09645.1"/>
    <property type="molecule type" value="Genomic_DNA"/>
</dbReference>
<evidence type="ECO:0000256" key="7">
    <source>
        <dbReference type="ARBA" id="ARBA00023078"/>
    </source>
</evidence>
<evidence type="ECO:0000256" key="4">
    <source>
        <dbReference type="ARBA" id="ARBA00022692"/>
    </source>
</evidence>
<evidence type="ECO:0000256" key="3">
    <source>
        <dbReference type="ARBA" id="ARBA00022531"/>
    </source>
</evidence>
<evidence type="ECO:0000256" key="6">
    <source>
        <dbReference type="ARBA" id="ARBA00022989"/>
    </source>
</evidence>
<comment type="subcellular location">
    <subcellularLocation>
        <location evidence="1">Membrane</location>
        <topology evidence="1">Multi-pass membrane protein</topology>
    </subcellularLocation>
</comment>
<dbReference type="Proteomes" id="UP000017127">
    <property type="component" value="Unassembled WGS sequence"/>
</dbReference>
<keyword evidence="5" id="KW-0603">Photosystem I</keyword>
<organism evidence="9 10">
    <name type="scientific">Lyngbya aestuarii BL J</name>
    <dbReference type="NCBI Taxonomy" id="1348334"/>
    <lineage>
        <taxon>Bacteria</taxon>
        <taxon>Bacillati</taxon>
        <taxon>Cyanobacteriota</taxon>
        <taxon>Cyanophyceae</taxon>
        <taxon>Oscillatoriophycideae</taxon>
        <taxon>Oscillatoriales</taxon>
        <taxon>Microcoleaceae</taxon>
        <taxon>Lyngbya</taxon>
    </lineage>
</organism>
<dbReference type="Gene3D" id="1.20.860.20">
    <property type="entry name" value="Photosystem I PsaK, reaction centre"/>
    <property type="match status" value="1"/>
</dbReference>
<dbReference type="GO" id="GO:0042651">
    <property type="term" value="C:thylakoid membrane"/>
    <property type="evidence" value="ECO:0007669"/>
    <property type="project" value="InterPro"/>
</dbReference>
<dbReference type="GO" id="GO:0009522">
    <property type="term" value="C:photosystem I"/>
    <property type="evidence" value="ECO:0007669"/>
    <property type="project" value="UniProtKB-KW"/>
</dbReference>
<keyword evidence="10" id="KW-1185">Reference proteome</keyword>
<keyword evidence="8" id="KW-0472">Membrane</keyword>
<evidence type="ECO:0000256" key="5">
    <source>
        <dbReference type="ARBA" id="ARBA00022836"/>
    </source>
</evidence>
<evidence type="ECO:0000256" key="1">
    <source>
        <dbReference type="ARBA" id="ARBA00004141"/>
    </source>
</evidence>
<dbReference type="AlphaFoldDB" id="U7QR94"/>
<dbReference type="SUPFAM" id="SSF81563">
    <property type="entry name" value="Photosystem I reaction center subunit X, PsaK"/>
    <property type="match status" value="1"/>
</dbReference>
<comment type="similarity">
    <text evidence="2">Belongs to the PsaG/PsaK family.</text>
</comment>
<dbReference type="InterPro" id="IPR000549">
    <property type="entry name" value="PSI_PsaG/PsaK"/>
</dbReference>
<accession>U7QR94</accession>
<keyword evidence="3" id="KW-0602">Photosynthesis</keyword>
<proteinExistence type="inferred from homology"/>
<gene>
    <name evidence="9" type="ORF">M595_0428</name>
</gene>
<dbReference type="InterPro" id="IPR035982">
    <property type="entry name" value="PSI_centre_PsaK_sf"/>
</dbReference>
<keyword evidence="7" id="KW-0793">Thylakoid</keyword>
<comment type="caution">
    <text evidence="9">The sequence shown here is derived from an EMBL/GenBank/DDBJ whole genome shotgun (WGS) entry which is preliminary data.</text>
</comment>
<dbReference type="InterPro" id="IPR017492">
    <property type="entry name" value="PSI_PsaK"/>
</dbReference>
<dbReference type="GO" id="GO:0015979">
    <property type="term" value="P:photosynthesis"/>
    <property type="evidence" value="ECO:0007669"/>
    <property type="project" value="UniProtKB-KW"/>
</dbReference>
<dbReference type="Pfam" id="PF01241">
    <property type="entry name" value="PSI_PSAK"/>
    <property type="match status" value="1"/>
</dbReference>
<dbReference type="InterPro" id="IPR037101">
    <property type="entry name" value="PSI_PsaK_bact"/>
</dbReference>
<dbReference type="PATRIC" id="fig|1348334.3.peg.424"/>
<reference evidence="9 10" key="1">
    <citation type="journal article" date="2013" name="Front. Microbiol.">
        <title>Comparative genomic analyses of the cyanobacterium, Lyngbya aestuarii BL J, a powerful hydrogen producer.</title>
        <authorList>
            <person name="Kothari A."/>
            <person name="Vaughn M."/>
            <person name="Garcia-Pichel F."/>
        </authorList>
    </citation>
    <scope>NUCLEOTIDE SEQUENCE [LARGE SCALE GENOMIC DNA]</scope>
    <source>
        <strain evidence="9 10">BL J</strain>
    </source>
</reference>
<keyword evidence="6" id="KW-1133">Transmembrane helix</keyword>
<dbReference type="NCBIfam" id="TIGR03049">
    <property type="entry name" value="PS_I_psaK"/>
    <property type="match status" value="1"/>
</dbReference>